<evidence type="ECO:0000256" key="1">
    <source>
        <dbReference type="ARBA" id="ARBA00000798"/>
    </source>
</evidence>
<accession>A0A1M7T5D6</accession>
<dbReference type="Gene3D" id="3.30.870.10">
    <property type="entry name" value="Endonuclease Chain A"/>
    <property type="match status" value="2"/>
</dbReference>
<evidence type="ECO:0000256" key="7">
    <source>
        <dbReference type="SAM" id="Phobius"/>
    </source>
</evidence>
<dbReference type="AlphaFoldDB" id="A0A1M7T5D6"/>
<sequence>MKGNFARYKIIPYVVILSIVAPICTIFFFKILSVKSDYKVGFTEYGPLTDTILQFMYGSNSFLYVSSLDVSHPEILNALISLQKNGIDVRVLTEKPVTNINSKIDISKGLHHVKFMVNDNGVVFGSANFSKSGLESGLNDMIFFSVQYVERFKEFFLKAWDYGTIVKVKDFQVSPVDKTEEFVLKTIQNAKKRVWICAYAFTDSNLLASLKYKESTGVDVRLVTDKWFLSSPLLKYKPHNSVIVSSRMLHHKFIIVDSLLITGSTNYTESGFHRNVEMMWSTKNKYILKRYETVFLELYNEKAHGRW</sequence>
<keyword evidence="7" id="KW-0812">Transmembrane</keyword>
<evidence type="ECO:0000256" key="3">
    <source>
        <dbReference type="ARBA" id="ARBA00012027"/>
    </source>
</evidence>
<evidence type="ECO:0000256" key="4">
    <source>
        <dbReference type="ARBA" id="ARBA00022801"/>
    </source>
</evidence>
<dbReference type="Proteomes" id="UP000184207">
    <property type="component" value="Unassembled WGS sequence"/>
</dbReference>
<dbReference type="EMBL" id="FRDJ01000009">
    <property type="protein sequence ID" value="SHN65917.1"/>
    <property type="molecule type" value="Genomic_DNA"/>
</dbReference>
<dbReference type="OrthoDB" id="37007at2"/>
<evidence type="ECO:0000313" key="10">
    <source>
        <dbReference type="Proteomes" id="UP000184207"/>
    </source>
</evidence>
<keyword evidence="7" id="KW-0472">Membrane</keyword>
<dbReference type="CDD" id="cd09116">
    <property type="entry name" value="PLDc_Nuc_like"/>
    <property type="match status" value="1"/>
</dbReference>
<dbReference type="PANTHER" id="PTHR43856:SF1">
    <property type="entry name" value="MITOCHONDRIAL CARDIOLIPIN HYDROLASE"/>
    <property type="match status" value="1"/>
</dbReference>
<dbReference type="InterPro" id="IPR051406">
    <property type="entry name" value="PLD_domain"/>
</dbReference>
<evidence type="ECO:0000259" key="8">
    <source>
        <dbReference type="PROSITE" id="PS50035"/>
    </source>
</evidence>
<comment type="similarity">
    <text evidence="2">Belongs to the phospholipase D family.</text>
</comment>
<keyword evidence="5" id="KW-0442">Lipid degradation</keyword>
<organism evidence="9 10">
    <name type="scientific">Fervidobacterium gondwanense DSM 13020</name>
    <dbReference type="NCBI Taxonomy" id="1121883"/>
    <lineage>
        <taxon>Bacteria</taxon>
        <taxon>Thermotogati</taxon>
        <taxon>Thermotogota</taxon>
        <taxon>Thermotogae</taxon>
        <taxon>Thermotogales</taxon>
        <taxon>Fervidobacteriaceae</taxon>
        <taxon>Fervidobacterium</taxon>
    </lineage>
</organism>
<keyword evidence="10" id="KW-1185">Reference proteome</keyword>
<keyword evidence="4" id="KW-0378">Hydrolase</keyword>
<evidence type="ECO:0000256" key="2">
    <source>
        <dbReference type="ARBA" id="ARBA00008664"/>
    </source>
</evidence>
<dbReference type="Pfam" id="PF13091">
    <property type="entry name" value="PLDc_2"/>
    <property type="match status" value="2"/>
</dbReference>
<dbReference type="SMART" id="SM00155">
    <property type="entry name" value="PLDc"/>
    <property type="match status" value="2"/>
</dbReference>
<dbReference type="GO" id="GO:0004630">
    <property type="term" value="F:phospholipase D activity"/>
    <property type="evidence" value="ECO:0007669"/>
    <property type="project" value="UniProtKB-EC"/>
</dbReference>
<proteinExistence type="inferred from homology"/>
<name>A0A1M7T5D6_FERGO</name>
<protein>
    <recommendedName>
        <fullName evidence="3">phospholipase D</fullName>
        <ecNumber evidence="3">3.1.4.4</ecNumber>
    </recommendedName>
</protein>
<dbReference type="PANTHER" id="PTHR43856">
    <property type="entry name" value="CARDIOLIPIN HYDROLASE"/>
    <property type="match status" value="1"/>
</dbReference>
<dbReference type="SUPFAM" id="SSF56024">
    <property type="entry name" value="Phospholipase D/nuclease"/>
    <property type="match status" value="2"/>
</dbReference>
<dbReference type="STRING" id="1121883.SAMN02745226_01560"/>
<dbReference type="GO" id="GO:0016042">
    <property type="term" value="P:lipid catabolic process"/>
    <property type="evidence" value="ECO:0007669"/>
    <property type="project" value="UniProtKB-KW"/>
</dbReference>
<reference evidence="10" key="1">
    <citation type="submission" date="2016-12" db="EMBL/GenBank/DDBJ databases">
        <authorList>
            <person name="Varghese N."/>
            <person name="Submissions S."/>
        </authorList>
    </citation>
    <scope>NUCLEOTIDE SEQUENCE [LARGE SCALE GENOMIC DNA]</scope>
    <source>
        <strain evidence="10">DSM 13020</strain>
    </source>
</reference>
<gene>
    <name evidence="9" type="ORF">SAMN02745226_01560</name>
</gene>
<dbReference type="GO" id="GO:0006793">
    <property type="term" value="P:phosphorus metabolic process"/>
    <property type="evidence" value="ECO:0007669"/>
    <property type="project" value="UniProtKB-ARBA"/>
</dbReference>
<keyword evidence="7" id="KW-1133">Transmembrane helix</keyword>
<feature type="domain" description="PLD phosphodiesterase" evidence="8">
    <location>
        <begin position="107"/>
        <end position="133"/>
    </location>
</feature>
<evidence type="ECO:0000256" key="5">
    <source>
        <dbReference type="ARBA" id="ARBA00022963"/>
    </source>
</evidence>
<keyword evidence="6" id="KW-0443">Lipid metabolism</keyword>
<comment type="catalytic activity">
    <reaction evidence="1">
        <text>a 1,2-diacyl-sn-glycero-3-phosphocholine + H2O = a 1,2-diacyl-sn-glycero-3-phosphate + choline + H(+)</text>
        <dbReference type="Rhea" id="RHEA:14445"/>
        <dbReference type="ChEBI" id="CHEBI:15354"/>
        <dbReference type="ChEBI" id="CHEBI:15377"/>
        <dbReference type="ChEBI" id="CHEBI:15378"/>
        <dbReference type="ChEBI" id="CHEBI:57643"/>
        <dbReference type="ChEBI" id="CHEBI:58608"/>
        <dbReference type="EC" id="3.1.4.4"/>
    </reaction>
</comment>
<feature type="domain" description="PLD phosphodiesterase" evidence="8">
    <location>
        <begin position="245"/>
        <end position="271"/>
    </location>
</feature>
<dbReference type="InterPro" id="IPR025202">
    <property type="entry name" value="PLD-like_dom"/>
</dbReference>
<dbReference type="EC" id="3.1.4.4" evidence="3"/>
<dbReference type="PROSITE" id="PS50035">
    <property type="entry name" value="PLD"/>
    <property type="match status" value="2"/>
</dbReference>
<evidence type="ECO:0000313" key="9">
    <source>
        <dbReference type="EMBL" id="SHN65917.1"/>
    </source>
</evidence>
<evidence type="ECO:0000256" key="6">
    <source>
        <dbReference type="ARBA" id="ARBA00023098"/>
    </source>
</evidence>
<dbReference type="RefSeq" id="WP_084634412.1">
    <property type="nucleotide sequence ID" value="NZ_FRDJ01000009.1"/>
</dbReference>
<feature type="transmembrane region" description="Helical" evidence="7">
    <location>
        <begin position="12"/>
        <end position="32"/>
    </location>
</feature>
<dbReference type="InterPro" id="IPR001736">
    <property type="entry name" value="PLipase_D/transphosphatidylase"/>
</dbReference>
<dbReference type="GO" id="GO:0016891">
    <property type="term" value="F:RNA endonuclease activity producing 5'-phosphomonoesters, hydrolytic mechanism"/>
    <property type="evidence" value="ECO:0007669"/>
    <property type="project" value="TreeGrafter"/>
</dbReference>